<dbReference type="Gene3D" id="3.40.50.300">
    <property type="entry name" value="P-loop containing nucleotide triphosphate hydrolases"/>
    <property type="match status" value="1"/>
</dbReference>
<organism evidence="1 2">
    <name type="scientific">Shinella curvata</name>
    <dbReference type="NCBI Taxonomy" id="1817964"/>
    <lineage>
        <taxon>Bacteria</taxon>
        <taxon>Pseudomonadati</taxon>
        <taxon>Pseudomonadota</taxon>
        <taxon>Alphaproteobacteria</taxon>
        <taxon>Hyphomicrobiales</taxon>
        <taxon>Rhizobiaceae</taxon>
        <taxon>Shinella</taxon>
    </lineage>
</organism>
<dbReference type="RefSeq" id="WP_244763980.1">
    <property type="nucleotide sequence ID" value="NZ_JALJCJ010000010.1"/>
</dbReference>
<protein>
    <recommendedName>
        <fullName evidence="3">NB-ARC domain-containing protein</fullName>
    </recommendedName>
</protein>
<gene>
    <name evidence="1" type="ORF">GB928_026130</name>
</gene>
<proteinExistence type="predicted"/>
<reference evidence="1" key="1">
    <citation type="submission" date="2022-04" db="EMBL/GenBank/DDBJ databases">
        <title>Shinella lacus sp. nov., a novel member of the genus Shinella from water.</title>
        <authorList>
            <person name="Deng Y."/>
        </authorList>
    </citation>
    <scope>NUCLEOTIDE SEQUENCE</scope>
    <source>
        <strain evidence="1">JCM 31239</strain>
    </source>
</reference>
<dbReference type="Proteomes" id="UP001177080">
    <property type="component" value="Unassembled WGS sequence"/>
</dbReference>
<dbReference type="PANTHER" id="PTHR11017">
    <property type="entry name" value="LEUCINE-RICH REPEAT-CONTAINING PROTEIN"/>
    <property type="match status" value="1"/>
</dbReference>
<dbReference type="InterPro" id="IPR027417">
    <property type="entry name" value="P-loop_NTPase"/>
</dbReference>
<dbReference type="InterPro" id="IPR011990">
    <property type="entry name" value="TPR-like_helical_dom_sf"/>
</dbReference>
<evidence type="ECO:0008006" key="3">
    <source>
        <dbReference type="Google" id="ProtNLM"/>
    </source>
</evidence>
<comment type="caution">
    <text evidence="1">The sequence shown here is derived from an EMBL/GenBank/DDBJ whole genome shotgun (WGS) entry which is preliminary data.</text>
</comment>
<dbReference type="PRINTS" id="PR00364">
    <property type="entry name" value="DISEASERSIST"/>
</dbReference>
<evidence type="ECO:0000313" key="1">
    <source>
        <dbReference type="EMBL" id="MDO6124665.1"/>
    </source>
</evidence>
<accession>A0ABT8XLS6</accession>
<sequence length="915" mass="100739">MDTQLRHLLIQKLTDAITAMGPGAIFERFGVLLVSHLLDTEIRHRGASISGNPVGGVLDGVSPDGKIAVETSVRQDYFSRGLRKPRGDLAHVISLAPHCEKIYLLASRRAPTGAIEQLVEEVSQGNAMAGRSLQVLDGRAIAETIVDQLLAQDHAVDELSVILPAISDIRDEHAATLALPVLEGSHISRPLVLADIEALHSKSRCVVISGMGGIGKSEIATAYVAAHRPAFQYTLWLDARALNGVELLAAVPLRRGGAEHNLLGLLRKHRCLLVLDDAPASLTVEAIEAACSAGSRVLITRRQRGDGAYELPMLDADAALTLLGHALPEGVPSKAFEAIWNAVGGHPLSLRLLNSSARRGTSWEDIILDCDHIGQVDDGNTLLAERVLGRHRDVLREELSVFAWVGQSSCDRDFLKSLVGPVGLRKLIGYGLTVSEDWTSVRLHDIVEAAIKAGDWLSERRARELDDRFERHILSLIRSDDHNLESMAVQLRRFLERKVENGDRRTAFIYALISAWAASQVKPDALPDPYELARSLGDGRGRDIDAEIALAVEIVEALHRHERHYHGMESARQKLRGRLGVFDTLLRIEHLTDRQTAEIIHHHGKARRILLEREHAMELFEHSLKVFPLNEAKLQLLRLYAKERARAEEAEALSLDIVRLAKDGNGVTSSVLLGLAETLNSVHAPWAEQLLLSEEDFFLDRALRGAFANVAQAYEVLAAFARQKAWKDPASLPDFLSKLPELSAVMLDDDRACGAYAEIMYHAATKVSVDEYSSRALQAFEALRSPDPFQSRRWGETLLAVGRLEEAETLLAGIVDDDGRIWVAHSLSRAKLGLGKLDEAKDLVDEALAGATGRNQQYRASFLLQRIRVRVAIGETPADDFNEALSLADNQSLLEQLEILRNECEWQPSTAGPVL</sequence>
<dbReference type="InterPro" id="IPR044974">
    <property type="entry name" value="Disease_R_plants"/>
</dbReference>
<dbReference type="SUPFAM" id="SSF48452">
    <property type="entry name" value="TPR-like"/>
    <property type="match status" value="1"/>
</dbReference>
<keyword evidence="2" id="KW-1185">Reference proteome</keyword>
<dbReference type="EMBL" id="WHSC02000014">
    <property type="protein sequence ID" value="MDO6124665.1"/>
    <property type="molecule type" value="Genomic_DNA"/>
</dbReference>
<dbReference type="SUPFAM" id="SSF52540">
    <property type="entry name" value="P-loop containing nucleoside triphosphate hydrolases"/>
    <property type="match status" value="1"/>
</dbReference>
<name>A0ABT8XLS6_9HYPH</name>
<evidence type="ECO:0000313" key="2">
    <source>
        <dbReference type="Proteomes" id="UP001177080"/>
    </source>
</evidence>